<proteinExistence type="predicted"/>
<feature type="region of interest" description="Disordered" evidence="1">
    <location>
        <begin position="257"/>
        <end position="277"/>
    </location>
</feature>
<evidence type="ECO:0000313" key="3">
    <source>
        <dbReference type="Proteomes" id="UP001148786"/>
    </source>
</evidence>
<feature type="compositionally biased region" description="Polar residues" evidence="1">
    <location>
        <begin position="93"/>
        <end position="105"/>
    </location>
</feature>
<feature type="region of interest" description="Disordered" evidence="1">
    <location>
        <begin position="1"/>
        <end position="136"/>
    </location>
</feature>
<name>A0A9W8K2C1_9AGAR</name>
<dbReference type="EMBL" id="JANKHO010001057">
    <property type="protein sequence ID" value="KAJ3504075.1"/>
    <property type="molecule type" value="Genomic_DNA"/>
</dbReference>
<accession>A0A9W8K2C1</accession>
<protein>
    <submittedName>
        <fullName evidence="2">Uncharacterized protein</fullName>
    </submittedName>
</protein>
<dbReference type="OrthoDB" id="3060861at2759"/>
<gene>
    <name evidence="2" type="ORF">NLJ89_g8131</name>
</gene>
<evidence type="ECO:0000313" key="2">
    <source>
        <dbReference type="EMBL" id="KAJ3504075.1"/>
    </source>
</evidence>
<dbReference type="AlphaFoldDB" id="A0A9W8K2C1"/>
<keyword evidence="3" id="KW-1185">Reference proteome</keyword>
<feature type="compositionally biased region" description="Low complexity" evidence="1">
    <location>
        <begin position="106"/>
        <end position="123"/>
    </location>
</feature>
<sequence length="315" mass="34355">MAPYLQHPPTAAQSSSEPTQPQVAPSAPSSVTAAPSAPVRIHDTAGNSLQQAQPPLAPVMDMLTQPPSEPVDSPTVESAPSQPENPPEVATTEPPQSLPTLHTSESPPRGRTRSLSSGSRTPPQGKKRIRVSQRNPKFGFVEGAMMGTGPMKLPRLQDARPPQTDLAKAKKRFNRVMGTVISRAERLAEETDCWLIVIGQQPGEGPALHYTSSRLRREARNEATAIVDQFQQLTYALNLARTQDALQLQSAYEDKIQQERDRSDNAKKTAEAAQQEVRRITEDAEKIREENGANMSLIAKLRAELDTLRGTQTPG</sequence>
<dbReference type="Proteomes" id="UP001148786">
    <property type="component" value="Unassembled WGS sequence"/>
</dbReference>
<organism evidence="2 3">
    <name type="scientific">Agrocybe chaxingu</name>
    <dbReference type="NCBI Taxonomy" id="84603"/>
    <lineage>
        <taxon>Eukaryota</taxon>
        <taxon>Fungi</taxon>
        <taxon>Dikarya</taxon>
        <taxon>Basidiomycota</taxon>
        <taxon>Agaricomycotina</taxon>
        <taxon>Agaricomycetes</taxon>
        <taxon>Agaricomycetidae</taxon>
        <taxon>Agaricales</taxon>
        <taxon>Agaricineae</taxon>
        <taxon>Strophariaceae</taxon>
        <taxon>Agrocybe</taxon>
    </lineage>
</organism>
<reference evidence="2" key="1">
    <citation type="submission" date="2022-07" db="EMBL/GenBank/DDBJ databases">
        <title>Genome Sequence of Agrocybe chaxingu.</title>
        <authorList>
            <person name="Buettner E."/>
        </authorList>
    </citation>
    <scope>NUCLEOTIDE SEQUENCE</scope>
    <source>
        <strain evidence="2">MP-N11</strain>
    </source>
</reference>
<comment type="caution">
    <text evidence="2">The sequence shown here is derived from an EMBL/GenBank/DDBJ whole genome shotgun (WGS) entry which is preliminary data.</text>
</comment>
<feature type="compositionally biased region" description="Low complexity" evidence="1">
    <location>
        <begin position="18"/>
        <end position="38"/>
    </location>
</feature>
<evidence type="ECO:0000256" key="1">
    <source>
        <dbReference type="SAM" id="MobiDB-lite"/>
    </source>
</evidence>